<sequence length="70" mass="7735">MLLDSIIIEVDGTFLGAAILLAGGRRLRFYAAHDSVRALHNQVRPDFESLRRSVALQFRRFALGAPPSPS</sequence>
<dbReference type="EMBL" id="JABXXP010000153">
    <property type="protein sequence ID" value="NVN11313.1"/>
    <property type="molecule type" value="Genomic_DNA"/>
</dbReference>
<dbReference type="RefSeq" id="WP_176640036.1">
    <property type="nucleotide sequence ID" value="NZ_JABXXP010000153.1"/>
</dbReference>
<gene>
    <name evidence="1" type="ORF">HUK84_09240</name>
</gene>
<protein>
    <submittedName>
        <fullName evidence="1">Uncharacterized protein</fullName>
    </submittedName>
</protein>
<evidence type="ECO:0000313" key="2">
    <source>
        <dbReference type="Proteomes" id="UP000534870"/>
    </source>
</evidence>
<reference evidence="1 2" key="1">
    <citation type="submission" date="2020-06" db="EMBL/GenBank/DDBJ databases">
        <title>Description of novel acetic acid bacteria.</title>
        <authorList>
            <person name="Sombolestani A."/>
        </authorList>
    </citation>
    <scope>NUCLEOTIDE SEQUENCE [LARGE SCALE GENOMIC DNA]</scope>
    <source>
        <strain evidence="1 2">LMG 31431</strain>
    </source>
</reference>
<dbReference type="AlphaFoldDB" id="A0A7Y7IVV5"/>
<organism evidence="1 2">
    <name type="scientific">Nguyenibacter vanlangensis</name>
    <dbReference type="NCBI Taxonomy" id="1216886"/>
    <lineage>
        <taxon>Bacteria</taxon>
        <taxon>Pseudomonadati</taxon>
        <taxon>Pseudomonadota</taxon>
        <taxon>Alphaproteobacteria</taxon>
        <taxon>Acetobacterales</taxon>
        <taxon>Acetobacteraceae</taxon>
        <taxon>Nguyenibacter</taxon>
    </lineage>
</organism>
<dbReference type="Proteomes" id="UP000534870">
    <property type="component" value="Unassembled WGS sequence"/>
</dbReference>
<proteinExistence type="predicted"/>
<evidence type="ECO:0000313" key="1">
    <source>
        <dbReference type="EMBL" id="NVN11313.1"/>
    </source>
</evidence>
<name>A0A7Y7IVV5_9PROT</name>
<accession>A0A7Y7IVV5</accession>
<comment type="caution">
    <text evidence="1">The sequence shown here is derived from an EMBL/GenBank/DDBJ whole genome shotgun (WGS) entry which is preliminary data.</text>
</comment>